<name>S4TFB1_9VIRU</name>
<protein>
    <submittedName>
        <fullName evidence="1">Uncharacterized protein</fullName>
    </submittedName>
</protein>
<organism evidence="1">
    <name type="scientific">uncultured marine virus</name>
    <dbReference type="NCBI Taxonomy" id="186617"/>
    <lineage>
        <taxon>Viruses</taxon>
        <taxon>environmental samples</taxon>
    </lineage>
</organism>
<dbReference type="EMBL" id="JX904276">
    <property type="protein sequence ID" value="AGA18327.1"/>
    <property type="molecule type" value="Genomic_DNA"/>
</dbReference>
<sequence>MGRLKVVEPRPTPRMARRRYPRNYKITNVNTKSMGSSGSQIRIRDIDKVDNQSTANGYLHAVKVSAIFDTEQGAPGAGIMLYATTDNVWNDDYVITSAALGNGGGTTWLNVRRTIKTGADTPLQGQSGGPVYIYAEITDPGVSSENVRFVTEVYGRNIEVAEA</sequence>
<reference evidence="1" key="1">
    <citation type="journal article" date="2013" name="ISME J.">
        <title>Previously unknown and highly divergent ssDNA viruses populate the oceans.</title>
        <authorList>
            <person name="Labonte J.M."/>
            <person name="Suttle C.A."/>
        </authorList>
    </citation>
    <scope>NUCLEOTIDE SEQUENCE</scope>
</reference>
<proteinExistence type="predicted"/>
<evidence type="ECO:0000313" key="1">
    <source>
        <dbReference type="EMBL" id="AGA18327.1"/>
    </source>
</evidence>
<accession>S4TFB1</accession>